<keyword evidence="3" id="KW-0539">Nucleus</keyword>
<sequence length="189" mass="21392">MDSARLMLETQETYQRNLDQLEALSKKLKAKTLRNEAPSQSIAATRLLGREGINAEQQLARDLKSFELKVKVKIIALSTLLTVREMAMVSAIQEAQKDNVQSFNDYMMKVLEEDWRKEKCDFLQSLSRISFLPKTNMTDASREANAGQLVPVGSSYRVSSTLGKELVALANVPIHEKKSIRLWRGCEET</sequence>
<comment type="subcellular location">
    <subcellularLocation>
        <location evidence="1">Nucleus envelope</location>
    </subcellularLocation>
</comment>
<comment type="caution">
    <text evidence="4">The sequence shown here is derived from an EMBL/GenBank/DDBJ whole genome shotgun (WGS) entry which is preliminary data.</text>
</comment>
<dbReference type="InterPro" id="IPR007231">
    <property type="entry name" value="Nucleoporin_int_Nup93/Nic96"/>
</dbReference>
<dbReference type="Proteomes" id="UP001642260">
    <property type="component" value="Unassembled WGS sequence"/>
</dbReference>
<dbReference type="PANTHER" id="PTHR11225:SF5">
    <property type="entry name" value="NUCLEAR PORE COMPLEX PROTEIN NUP93A"/>
    <property type="match status" value="1"/>
</dbReference>
<comment type="similarity">
    <text evidence="2">Belongs to the nucleoporin interacting component (NIC) family.</text>
</comment>
<keyword evidence="5" id="KW-1185">Reference proteome</keyword>
<dbReference type="EMBL" id="CAKOAT010099599">
    <property type="protein sequence ID" value="CAH8323796.1"/>
    <property type="molecule type" value="Genomic_DNA"/>
</dbReference>
<protein>
    <submittedName>
        <fullName evidence="4">Uncharacterized protein</fullName>
    </submittedName>
</protein>
<accession>A0ABC8JIV2</accession>
<dbReference type="GO" id="GO:0005635">
    <property type="term" value="C:nuclear envelope"/>
    <property type="evidence" value="ECO:0007669"/>
    <property type="project" value="UniProtKB-SubCell"/>
</dbReference>
<dbReference type="PANTHER" id="PTHR11225">
    <property type="entry name" value="NUCLEAR PORE COMPLEX PROTEIN NUP93 NUCLEOPORIN NUP93 DEAD EYE PROTEIN"/>
    <property type="match status" value="1"/>
</dbReference>
<evidence type="ECO:0000256" key="2">
    <source>
        <dbReference type="ARBA" id="ARBA00010186"/>
    </source>
</evidence>
<name>A0ABC8JIV2_ERUVS</name>
<reference evidence="4 5" key="1">
    <citation type="submission" date="2022-03" db="EMBL/GenBank/DDBJ databases">
        <authorList>
            <person name="Macdonald S."/>
            <person name="Ahmed S."/>
            <person name="Newling K."/>
        </authorList>
    </citation>
    <scope>NUCLEOTIDE SEQUENCE [LARGE SCALE GENOMIC DNA]</scope>
</reference>
<evidence type="ECO:0000256" key="3">
    <source>
        <dbReference type="ARBA" id="ARBA00023242"/>
    </source>
</evidence>
<gene>
    <name evidence="4" type="ORF">ERUC_LOCUS9975</name>
</gene>
<proteinExistence type="inferred from homology"/>
<evidence type="ECO:0000313" key="4">
    <source>
        <dbReference type="EMBL" id="CAH8323796.1"/>
    </source>
</evidence>
<organism evidence="4 5">
    <name type="scientific">Eruca vesicaria subsp. sativa</name>
    <name type="common">Garden rocket</name>
    <name type="synonym">Eruca sativa</name>
    <dbReference type="NCBI Taxonomy" id="29727"/>
    <lineage>
        <taxon>Eukaryota</taxon>
        <taxon>Viridiplantae</taxon>
        <taxon>Streptophyta</taxon>
        <taxon>Embryophyta</taxon>
        <taxon>Tracheophyta</taxon>
        <taxon>Spermatophyta</taxon>
        <taxon>Magnoliopsida</taxon>
        <taxon>eudicotyledons</taxon>
        <taxon>Gunneridae</taxon>
        <taxon>Pentapetalae</taxon>
        <taxon>rosids</taxon>
        <taxon>malvids</taxon>
        <taxon>Brassicales</taxon>
        <taxon>Brassicaceae</taxon>
        <taxon>Brassiceae</taxon>
        <taxon>Eruca</taxon>
    </lineage>
</organism>
<evidence type="ECO:0000313" key="5">
    <source>
        <dbReference type="Proteomes" id="UP001642260"/>
    </source>
</evidence>
<evidence type="ECO:0000256" key="1">
    <source>
        <dbReference type="ARBA" id="ARBA00004259"/>
    </source>
</evidence>
<dbReference type="AlphaFoldDB" id="A0ABC8JIV2"/>